<reference evidence="1 2" key="1">
    <citation type="submission" date="2024-02" db="EMBL/GenBank/DDBJ databases">
        <authorList>
            <person name="Chen Y."/>
            <person name="Shah S."/>
            <person name="Dougan E. K."/>
            <person name="Thang M."/>
            <person name="Chan C."/>
        </authorList>
    </citation>
    <scope>NUCLEOTIDE SEQUENCE [LARGE SCALE GENOMIC DNA]</scope>
</reference>
<dbReference type="EMBL" id="CAXAMN010022973">
    <property type="protein sequence ID" value="CAK9074105.1"/>
    <property type="molecule type" value="Genomic_DNA"/>
</dbReference>
<evidence type="ECO:0000313" key="1">
    <source>
        <dbReference type="EMBL" id="CAK9074105.1"/>
    </source>
</evidence>
<dbReference type="Proteomes" id="UP001642484">
    <property type="component" value="Unassembled WGS sequence"/>
</dbReference>
<dbReference type="InterPro" id="IPR029063">
    <property type="entry name" value="SAM-dependent_MTases_sf"/>
</dbReference>
<evidence type="ECO:0000313" key="2">
    <source>
        <dbReference type="Proteomes" id="UP001642484"/>
    </source>
</evidence>
<dbReference type="SUPFAM" id="SSF53335">
    <property type="entry name" value="S-adenosyl-L-methionine-dependent methyltransferases"/>
    <property type="match status" value="1"/>
</dbReference>
<name>A0ABP0PHB5_9DINO</name>
<proteinExistence type="predicted"/>
<accession>A0ABP0PHB5</accession>
<protein>
    <submittedName>
        <fullName evidence="1">Uncharacterized protein</fullName>
    </submittedName>
</protein>
<dbReference type="PANTHER" id="PTHR14614:SF163">
    <property type="entry name" value="METHYLTRANSFERASE SMALL DOMAIN-CONTAINING PROTEIN"/>
    <property type="match status" value="1"/>
</dbReference>
<gene>
    <name evidence="1" type="ORF">CCMP2556_LOCUS36523</name>
</gene>
<dbReference type="Gene3D" id="3.40.50.150">
    <property type="entry name" value="Vaccinia Virus protein VP39"/>
    <property type="match status" value="1"/>
</dbReference>
<dbReference type="PANTHER" id="PTHR14614">
    <property type="entry name" value="HEPATOCELLULAR CARCINOMA-ASSOCIATED ANTIGEN"/>
    <property type="match status" value="1"/>
</dbReference>
<sequence length="328" mass="35006">MIPAALPPSTSGFVPGSCCHRRCWSPHVHRHTLRVPGISGSGCCPTGTSLFGAHWVEGAIVVAMCRRCQTHKESCLRRNSLSDWPTSVSGYAVRPIIAKLPHEIGSVAALVVDEEAECVDEDIPEWVPAEWLSPVMGDSGVSDVYGAIGVWPAAFVAAEVVLQKAPKGKPFSCLELGCGAGFPSLVAGRLGAERVYALDSEQLTLDLLQAAFERQGTCGRLVPLLGDASKLPQDLLASVSLIIVSDLLYSVELGKSLGWCLGRWVIGEGRQLVLTDGGRSGRPAFLEAFREASSSDACFEDVPVPDWAPQKGDFFDGTSTQTVGLLRY</sequence>
<dbReference type="InterPro" id="IPR019410">
    <property type="entry name" value="Methyltransf_16"/>
</dbReference>
<organism evidence="1 2">
    <name type="scientific">Durusdinium trenchii</name>
    <dbReference type="NCBI Taxonomy" id="1381693"/>
    <lineage>
        <taxon>Eukaryota</taxon>
        <taxon>Sar</taxon>
        <taxon>Alveolata</taxon>
        <taxon>Dinophyceae</taxon>
        <taxon>Suessiales</taxon>
        <taxon>Symbiodiniaceae</taxon>
        <taxon>Durusdinium</taxon>
    </lineage>
</organism>
<keyword evidence="2" id="KW-1185">Reference proteome</keyword>
<dbReference type="Pfam" id="PF10294">
    <property type="entry name" value="Methyltransf_16"/>
    <property type="match status" value="1"/>
</dbReference>
<dbReference type="CDD" id="cd02440">
    <property type="entry name" value="AdoMet_MTases"/>
    <property type="match status" value="1"/>
</dbReference>
<comment type="caution">
    <text evidence="1">The sequence shown here is derived from an EMBL/GenBank/DDBJ whole genome shotgun (WGS) entry which is preliminary data.</text>
</comment>